<evidence type="ECO:0000313" key="2">
    <source>
        <dbReference type="Proteomes" id="UP001597549"/>
    </source>
</evidence>
<dbReference type="RefSeq" id="WP_379809209.1">
    <property type="nucleotide sequence ID" value="NZ_JBHUOL010000022.1"/>
</dbReference>
<dbReference type="GO" id="GO:0016787">
    <property type="term" value="F:hydrolase activity"/>
    <property type="evidence" value="ECO:0007669"/>
    <property type="project" value="UniProtKB-KW"/>
</dbReference>
<keyword evidence="1" id="KW-0378">Hydrolase</keyword>
<dbReference type="InterPro" id="IPR007815">
    <property type="entry name" value="Emycin_Estase"/>
</dbReference>
<dbReference type="CDD" id="cd14728">
    <property type="entry name" value="Ere-like"/>
    <property type="match status" value="1"/>
</dbReference>
<reference evidence="2" key="1">
    <citation type="journal article" date="2019" name="Int. J. Syst. Evol. Microbiol.">
        <title>The Global Catalogue of Microorganisms (GCM) 10K type strain sequencing project: providing services to taxonomists for standard genome sequencing and annotation.</title>
        <authorList>
            <consortium name="The Broad Institute Genomics Platform"/>
            <consortium name="The Broad Institute Genome Sequencing Center for Infectious Disease"/>
            <person name="Wu L."/>
            <person name="Ma J."/>
        </authorList>
    </citation>
    <scope>NUCLEOTIDE SEQUENCE [LARGE SCALE GENOMIC DNA]</scope>
    <source>
        <strain evidence="2">KCTC 52644</strain>
    </source>
</reference>
<sequence>MKRINFYWIIYFITVACYAQINTISKQDFESSNFQNTVLKNDLKEVRIIGLGEPAHYMGNTFVSKIKLIKYLHEHCDFDVIAFESPMYDLDKYYIEYIKTNKVNANQFLAAGQVSNIWRTDDMIELFKYILETQKTDRPLIYEGFDESLFYNNVNYTIVDDYNTFIKKLNIESDSKIQTDSIFDYALMDTAKKCYYFNKVNPNDTLVLYNTFKQVSNSLDKIKSKDVYFLFWERMTNNIQSIYRKNYHLANRDYEMAKNLSFLANHKYPNKKIMLWGATMHFLEDVNKLYFKDKVNKQSTGYYIKKEFGDKYYHLAFIPAKGVTGMKGYLGLMKRKVKAKKGSIERYILEKYNPYAAFISIRNEPNKTELLENNVSKSLLVGLKQYNVDITSVVDGFFYIKEEKLLQYNILVKYYEDLKAKESHK</sequence>
<dbReference type="PROSITE" id="PS51257">
    <property type="entry name" value="PROKAR_LIPOPROTEIN"/>
    <property type="match status" value="1"/>
</dbReference>
<dbReference type="Proteomes" id="UP001597549">
    <property type="component" value="Unassembled WGS sequence"/>
</dbReference>
<gene>
    <name evidence="1" type="ORF">ACFSX9_15200</name>
</gene>
<dbReference type="InterPro" id="IPR052036">
    <property type="entry name" value="Hydrolase/PRTase-associated"/>
</dbReference>
<dbReference type="EC" id="3.1.1.-" evidence="1"/>
<accession>A0ABW5ZAZ8</accession>
<protein>
    <submittedName>
        <fullName evidence="1">Erythromycin esterase family protein</fullName>
        <ecNumber evidence="1">3.1.1.-</ecNumber>
    </submittedName>
</protein>
<dbReference type="Pfam" id="PF05139">
    <property type="entry name" value="Erythro_esteras"/>
    <property type="match status" value="1"/>
</dbReference>
<dbReference type="Gene3D" id="3.40.1660.10">
    <property type="entry name" value="EreA-like (biosynthetic domain)"/>
    <property type="match status" value="2"/>
</dbReference>
<evidence type="ECO:0000313" key="1">
    <source>
        <dbReference type="EMBL" id="MFD2910079.1"/>
    </source>
</evidence>
<organism evidence="1 2">
    <name type="scientific">Flavobacterium ardleyense</name>
    <dbReference type="NCBI Taxonomy" id="2038737"/>
    <lineage>
        <taxon>Bacteria</taxon>
        <taxon>Pseudomonadati</taxon>
        <taxon>Bacteroidota</taxon>
        <taxon>Flavobacteriia</taxon>
        <taxon>Flavobacteriales</taxon>
        <taxon>Flavobacteriaceae</taxon>
        <taxon>Flavobacterium</taxon>
    </lineage>
</organism>
<keyword evidence="2" id="KW-1185">Reference proteome</keyword>
<dbReference type="SUPFAM" id="SSF159501">
    <property type="entry name" value="EreA/ChaN-like"/>
    <property type="match status" value="1"/>
</dbReference>
<dbReference type="EMBL" id="JBHUOL010000022">
    <property type="protein sequence ID" value="MFD2910079.1"/>
    <property type="molecule type" value="Genomic_DNA"/>
</dbReference>
<dbReference type="PANTHER" id="PTHR31299">
    <property type="entry name" value="ESTERASE, PUTATIVE (AFU_ORTHOLOGUE AFUA_1G05850)-RELATED"/>
    <property type="match status" value="1"/>
</dbReference>
<comment type="caution">
    <text evidence="1">The sequence shown here is derived from an EMBL/GenBank/DDBJ whole genome shotgun (WGS) entry which is preliminary data.</text>
</comment>
<name>A0ABW5ZAZ8_9FLAO</name>
<proteinExistence type="predicted"/>
<dbReference type="PANTHER" id="PTHR31299:SF0">
    <property type="entry name" value="ESTERASE, PUTATIVE (AFU_ORTHOLOGUE AFUA_1G05850)-RELATED"/>
    <property type="match status" value="1"/>
</dbReference>